<keyword evidence="6" id="KW-1185">Reference proteome</keyword>
<comment type="subcellular location">
    <subcellularLocation>
        <location evidence="1">Mitochondrion inner membrane</location>
        <topology evidence="1">Single-pass type II membrane protein</topology>
    </subcellularLocation>
</comment>
<dbReference type="InterPro" id="IPR001107">
    <property type="entry name" value="Band_7"/>
</dbReference>
<dbReference type="PRINTS" id="PR00679">
    <property type="entry name" value="PROHIBITIN"/>
</dbReference>
<evidence type="ECO:0000256" key="2">
    <source>
        <dbReference type="ARBA" id="ARBA00009658"/>
    </source>
</evidence>
<evidence type="ECO:0000259" key="5">
    <source>
        <dbReference type="SMART" id="SM00244"/>
    </source>
</evidence>
<dbReference type="PANTHER" id="PTHR23222">
    <property type="entry name" value="PROHIBITIN"/>
    <property type="match status" value="1"/>
</dbReference>
<sequence length="224" mass="25519">MSRWFSVVRVLNVIAGVAILTRVSNYTLRPGETGIIFRKFGKSPEEPVREGTHFLIPWIEEIRVVDMTGRPQTITLQCFLQHLQSVTVTVSILYRPDVTALVGMSKKLGFDYYTEMMKSITFEKVHSVISQSTAGELSNNLSCISHLIFETLSKRAKEKGIILENFSIVKFEFSTPYSNMIEEYHVQLHETSASCGKAKEADEIIKADETWAAWWLGFMKPMKN</sequence>
<comment type="similarity">
    <text evidence="2 4">Belongs to the prohibitin family.</text>
</comment>
<comment type="subunit">
    <text evidence="3">Component of a prohibitin multimeric complex in mitochondrial membranes.</text>
</comment>
<dbReference type="Gene3D" id="3.30.479.30">
    <property type="entry name" value="Band 7 domain"/>
    <property type="match status" value="1"/>
</dbReference>
<dbReference type="InterPro" id="IPR000163">
    <property type="entry name" value="Prohibitin"/>
</dbReference>
<dbReference type="InterPro" id="IPR036013">
    <property type="entry name" value="Band_7/SPFH_dom_sf"/>
</dbReference>
<evidence type="ECO:0000313" key="6">
    <source>
        <dbReference type="Proteomes" id="UP000504609"/>
    </source>
</evidence>
<dbReference type="Pfam" id="PF01145">
    <property type="entry name" value="Band_7"/>
    <property type="match status" value="1"/>
</dbReference>
<accession>A0A6J1FKF3</accession>
<dbReference type="RefSeq" id="XP_022938675.1">
    <property type="nucleotide sequence ID" value="XM_023082907.1"/>
</dbReference>
<keyword evidence="4" id="KW-0496">Mitochondrion</keyword>
<name>A0A6J1FKF3_CUCMO</name>
<reference evidence="7" key="1">
    <citation type="submission" date="2025-08" db="UniProtKB">
        <authorList>
            <consortium name="RefSeq"/>
        </authorList>
    </citation>
    <scope>IDENTIFICATION</scope>
    <source>
        <tissue evidence="7">Young leaves</tissue>
    </source>
</reference>
<dbReference type="GO" id="GO:0005743">
    <property type="term" value="C:mitochondrial inner membrane"/>
    <property type="evidence" value="ECO:0007669"/>
    <property type="project" value="UniProtKB-SubCell"/>
</dbReference>
<dbReference type="CDD" id="cd03401">
    <property type="entry name" value="SPFH_prohibitin"/>
    <property type="match status" value="1"/>
</dbReference>
<dbReference type="AlphaFoldDB" id="A0A6J1FKF3"/>
<dbReference type="GeneID" id="111444830"/>
<evidence type="ECO:0000256" key="1">
    <source>
        <dbReference type="ARBA" id="ARBA00004140"/>
    </source>
</evidence>
<keyword evidence="4" id="KW-0999">Mitochondrion inner membrane</keyword>
<dbReference type="SMART" id="SM00244">
    <property type="entry name" value="PHB"/>
    <property type="match status" value="1"/>
</dbReference>
<dbReference type="KEGG" id="cmos:111444830"/>
<proteinExistence type="inferred from homology"/>
<keyword evidence="4" id="KW-0472">Membrane</keyword>
<dbReference type="PANTHER" id="PTHR23222:SF0">
    <property type="entry name" value="PROHIBITIN 1"/>
    <property type="match status" value="1"/>
</dbReference>
<evidence type="ECO:0000313" key="7">
    <source>
        <dbReference type="RefSeq" id="XP_022938675.1"/>
    </source>
</evidence>
<evidence type="ECO:0000256" key="4">
    <source>
        <dbReference type="RuleBase" id="RU366048"/>
    </source>
</evidence>
<protein>
    <recommendedName>
        <fullName evidence="4">Prohibitin</fullName>
    </recommendedName>
</protein>
<dbReference type="SUPFAM" id="SSF117892">
    <property type="entry name" value="Band 7/SPFH domain"/>
    <property type="match status" value="1"/>
</dbReference>
<dbReference type="GO" id="GO:0007005">
    <property type="term" value="P:mitochondrion organization"/>
    <property type="evidence" value="ECO:0007669"/>
    <property type="project" value="TreeGrafter"/>
</dbReference>
<organism evidence="6 7">
    <name type="scientific">Cucurbita moschata</name>
    <name type="common">Winter crookneck squash</name>
    <name type="synonym">Cucurbita pepo var. moschata</name>
    <dbReference type="NCBI Taxonomy" id="3662"/>
    <lineage>
        <taxon>Eukaryota</taxon>
        <taxon>Viridiplantae</taxon>
        <taxon>Streptophyta</taxon>
        <taxon>Embryophyta</taxon>
        <taxon>Tracheophyta</taxon>
        <taxon>Spermatophyta</taxon>
        <taxon>Magnoliopsida</taxon>
        <taxon>eudicotyledons</taxon>
        <taxon>Gunneridae</taxon>
        <taxon>Pentapetalae</taxon>
        <taxon>rosids</taxon>
        <taxon>fabids</taxon>
        <taxon>Cucurbitales</taxon>
        <taxon>Cucurbitaceae</taxon>
        <taxon>Cucurbiteae</taxon>
        <taxon>Cucurbita</taxon>
    </lineage>
</organism>
<dbReference type="Proteomes" id="UP000504609">
    <property type="component" value="Unplaced"/>
</dbReference>
<feature type="domain" description="Band 7" evidence="5">
    <location>
        <begin position="24"/>
        <end position="185"/>
    </location>
</feature>
<gene>
    <name evidence="7" type="primary">LOC111444830</name>
</gene>
<evidence type="ECO:0000256" key="3">
    <source>
        <dbReference type="ARBA" id="ARBA00011786"/>
    </source>
</evidence>